<dbReference type="Proteomes" id="UP000289734">
    <property type="component" value="Unassembled WGS sequence"/>
</dbReference>
<gene>
    <name evidence="2" type="ORF">EQG68_12375</name>
</gene>
<comment type="caution">
    <text evidence="2">The sequence shown here is derived from an EMBL/GenBank/DDBJ whole genome shotgun (WGS) entry which is preliminary data.</text>
</comment>
<dbReference type="RefSeq" id="WP_129465201.1">
    <property type="nucleotide sequence ID" value="NZ_JACSXZ010000001.1"/>
</dbReference>
<feature type="domain" description="Divergent 4Fe-4S mono-cluster" evidence="1">
    <location>
        <begin position="8"/>
        <end position="70"/>
    </location>
</feature>
<dbReference type="SUPFAM" id="SSF54862">
    <property type="entry name" value="4Fe-4S ferredoxins"/>
    <property type="match status" value="1"/>
</dbReference>
<accession>A0A4Q1KJX5</accession>
<name>A0A4Q1KJX5_9FLAO</name>
<dbReference type="OrthoDB" id="9795032at2"/>
<evidence type="ECO:0000259" key="1">
    <source>
        <dbReference type="Pfam" id="PF06902"/>
    </source>
</evidence>
<dbReference type="Gene3D" id="3.30.70.20">
    <property type="match status" value="1"/>
</dbReference>
<evidence type="ECO:0000313" key="3">
    <source>
        <dbReference type="Proteomes" id="UP000289734"/>
    </source>
</evidence>
<organism evidence="2 3">
    <name type="scientific">Flavobacterium piscinae</name>
    <dbReference type="NCBI Taxonomy" id="2506424"/>
    <lineage>
        <taxon>Bacteria</taxon>
        <taxon>Pseudomonadati</taxon>
        <taxon>Bacteroidota</taxon>
        <taxon>Flavobacteriia</taxon>
        <taxon>Flavobacteriales</taxon>
        <taxon>Flavobacteriaceae</taxon>
        <taxon>Flavobacterium</taxon>
    </lineage>
</organism>
<dbReference type="InterPro" id="IPR010693">
    <property type="entry name" value="Divergent_4Fe-4S_mono-cluster"/>
</dbReference>
<protein>
    <submittedName>
        <fullName evidence="2">(4Fe-4S)-binding protein</fullName>
    </submittedName>
</protein>
<evidence type="ECO:0000313" key="2">
    <source>
        <dbReference type="EMBL" id="RXR29660.1"/>
    </source>
</evidence>
<dbReference type="EMBL" id="SBKQ01000013">
    <property type="protein sequence ID" value="RXR29660.1"/>
    <property type="molecule type" value="Genomic_DNA"/>
</dbReference>
<sequence>MEPTTKEYTNGEVTIVWQAHKCIHSANCVKNNPAVFQPKEKPWIKADASSTEKIIETINKCPSGALTYYRNDEKSS</sequence>
<reference evidence="3" key="1">
    <citation type="submission" date="2019-01" db="EMBL/GenBank/DDBJ databases">
        <title>Cytophagaceae bacterium strain CAR-16.</title>
        <authorList>
            <person name="Chen W.-M."/>
        </authorList>
    </citation>
    <scope>NUCLEOTIDE SEQUENCE [LARGE SCALE GENOMIC DNA]</scope>
    <source>
        <strain evidence="3">ICH-30</strain>
    </source>
</reference>
<dbReference type="AlphaFoldDB" id="A0A4Q1KJX5"/>
<proteinExistence type="predicted"/>
<dbReference type="Pfam" id="PF06902">
    <property type="entry name" value="Fer4_19"/>
    <property type="match status" value="1"/>
</dbReference>
<keyword evidence="3" id="KW-1185">Reference proteome</keyword>